<dbReference type="SMART" id="SM01358">
    <property type="entry name" value="HBM"/>
    <property type="match status" value="1"/>
</dbReference>
<dbReference type="AlphaFoldDB" id="A0A848MME1"/>
<dbReference type="EMBL" id="JAADJU010000008">
    <property type="protein sequence ID" value="NMP28279.1"/>
    <property type="molecule type" value="Genomic_DNA"/>
</dbReference>
<feature type="transmembrane region" description="Helical" evidence="7">
    <location>
        <begin position="20"/>
        <end position="40"/>
    </location>
</feature>
<dbReference type="GO" id="GO:0007165">
    <property type="term" value="P:signal transduction"/>
    <property type="evidence" value="ECO:0007669"/>
    <property type="project" value="UniProtKB-KW"/>
</dbReference>
<dbReference type="SMART" id="SM00283">
    <property type="entry name" value="MA"/>
    <property type="match status" value="1"/>
</dbReference>
<keyword evidence="7" id="KW-0812">Transmembrane</keyword>
<evidence type="ECO:0000259" key="9">
    <source>
        <dbReference type="PROSITE" id="PS50192"/>
    </source>
</evidence>
<dbReference type="PROSITE" id="PS51753">
    <property type="entry name" value="HBM"/>
    <property type="match status" value="1"/>
</dbReference>
<reference evidence="12 13" key="1">
    <citation type="submission" date="2020-01" db="EMBL/GenBank/DDBJ databases">
        <authorList>
            <person name="Lee S.D."/>
        </authorList>
    </citation>
    <scope>NUCLEOTIDE SEQUENCE [LARGE SCALE GENOMIC DNA]</scope>
    <source>
        <strain evidence="12 13">SAP-1</strain>
    </source>
</reference>
<feature type="region of interest" description="Disordered" evidence="6">
    <location>
        <begin position="373"/>
        <end position="392"/>
    </location>
</feature>
<evidence type="ECO:0000256" key="5">
    <source>
        <dbReference type="PROSITE-ProRule" id="PRU00284"/>
    </source>
</evidence>
<feature type="transmembrane region" description="Helical" evidence="7">
    <location>
        <begin position="289"/>
        <end position="309"/>
    </location>
</feature>
<evidence type="ECO:0000259" key="10">
    <source>
        <dbReference type="PROSITE" id="PS50885"/>
    </source>
</evidence>
<dbReference type="PROSITE" id="PS50111">
    <property type="entry name" value="CHEMOTAXIS_TRANSDUC_2"/>
    <property type="match status" value="1"/>
</dbReference>
<feature type="compositionally biased region" description="Polar residues" evidence="6">
    <location>
        <begin position="403"/>
        <end position="420"/>
    </location>
</feature>
<dbReference type="InterPro" id="IPR000727">
    <property type="entry name" value="T_SNARE_dom"/>
</dbReference>
<keyword evidence="7" id="KW-0472">Membrane</keyword>
<dbReference type="GO" id="GO:0006935">
    <property type="term" value="P:chemotaxis"/>
    <property type="evidence" value="ECO:0007669"/>
    <property type="project" value="UniProtKB-KW"/>
</dbReference>
<dbReference type="InterPro" id="IPR003660">
    <property type="entry name" value="HAMP_dom"/>
</dbReference>
<evidence type="ECO:0000256" key="6">
    <source>
        <dbReference type="SAM" id="MobiDB-lite"/>
    </source>
</evidence>
<proteinExistence type="inferred from homology"/>
<gene>
    <name evidence="12" type="ORF">GW590_15560</name>
</gene>
<evidence type="ECO:0000256" key="4">
    <source>
        <dbReference type="ARBA" id="ARBA00029447"/>
    </source>
</evidence>
<organism evidence="12 13">
    <name type="scientific">Rouxiella aceris</name>
    <dbReference type="NCBI Taxonomy" id="2703884"/>
    <lineage>
        <taxon>Bacteria</taxon>
        <taxon>Pseudomonadati</taxon>
        <taxon>Pseudomonadota</taxon>
        <taxon>Gammaproteobacteria</taxon>
        <taxon>Enterobacterales</taxon>
        <taxon>Yersiniaceae</taxon>
        <taxon>Rouxiella</taxon>
    </lineage>
</organism>
<evidence type="ECO:0000259" key="8">
    <source>
        <dbReference type="PROSITE" id="PS50111"/>
    </source>
</evidence>
<dbReference type="Gene3D" id="1.10.287.950">
    <property type="entry name" value="Methyl-accepting chemotaxis protein"/>
    <property type="match status" value="1"/>
</dbReference>
<keyword evidence="7" id="KW-1133">Transmembrane helix</keyword>
<dbReference type="PRINTS" id="PR00260">
    <property type="entry name" value="CHEMTRNSDUCR"/>
</dbReference>
<feature type="domain" description="HAMP" evidence="10">
    <location>
        <begin position="311"/>
        <end position="363"/>
    </location>
</feature>
<dbReference type="Pfam" id="PF00015">
    <property type="entry name" value="MCPsignal"/>
    <property type="match status" value="1"/>
</dbReference>
<evidence type="ECO:0000313" key="12">
    <source>
        <dbReference type="EMBL" id="NMP28279.1"/>
    </source>
</evidence>
<dbReference type="Proteomes" id="UP000585363">
    <property type="component" value="Unassembled WGS sequence"/>
</dbReference>
<keyword evidence="2" id="KW-0145">Chemotaxis</keyword>
<evidence type="ECO:0000256" key="1">
    <source>
        <dbReference type="ARBA" id="ARBA00004370"/>
    </source>
</evidence>
<evidence type="ECO:0000256" key="2">
    <source>
        <dbReference type="ARBA" id="ARBA00022500"/>
    </source>
</evidence>
<dbReference type="PANTHER" id="PTHR43531:SF5">
    <property type="entry name" value="METHYL-ACCEPTING CHEMOTAXIS PROTEIN III"/>
    <property type="match status" value="1"/>
</dbReference>
<accession>A0A848MME1</accession>
<comment type="subcellular location">
    <subcellularLocation>
        <location evidence="1">Membrane</location>
    </subcellularLocation>
</comment>
<dbReference type="InterPro" id="IPR032255">
    <property type="entry name" value="HBM"/>
</dbReference>
<keyword evidence="3 5" id="KW-0807">Transducer</keyword>
<dbReference type="InterPro" id="IPR004090">
    <property type="entry name" value="Chemotax_Me-accpt_rcpt"/>
</dbReference>
<dbReference type="InterPro" id="IPR004089">
    <property type="entry name" value="MCPsignal_dom"/>
</dbReference>
<feature type="compositionally biased region" description="Polar residues" evidence="6">
    <location>
        <begin position="427"/>
        <end position="437"/>
    </location>
</feature>
<dbReference type="PROSITE" id="PS50192">
    <property type="entry name" value="T_SNARE"/>
    <property type="match status" value="1"/>
</dbReference>
<dbReference type="GO" id="GO:0005886">
    <property type="term" value="C:plasma membrane"/>
    <property type="evidence" value="ECO:0007669"/>
    <property type="project" value="TreeGrafter"/>
</dbReference>
<evidence type="ECO:0000313" key="13">
    <source>
        <dbReference type="Proteomes" id="UP000585363"/>
    </source>
</evidence>
<evidence type="ECO:0000256" key="7">
    <source>
        <dbReference type="SAM" id="Phobius"/>
    </source>
</evidence>
<dbReference type="RefSeq" id="WP_169403985.1">
    <property type="nucleotide sequence ID" value="NZ_JAADJU010000008.1"/>
</dbReference>
<comment type="similarity">
    <text evidence="4">Belongs to the methyl-accepting chemotaxis (MCP) protein family.</text>
</comment>
<feature type="domain" description="HBM" evidence="11">
    <location>
        <begin position="47"/>
        <end position="284"/>
    </location>
</feature>
<dbReference type="PANTHER" id="PTHR43531">
    <property type="entry name" value="PROTEIN ICFG"/>
    <property type="match status" value="1"/>
</dbReference>
<feature type="domain" description="T-SNARE coiled-coil homology" evidence="9">
    <location>
        <begin position="527"/>
        <end position="589"/>
    </location>
</feature>
<sequence length="647" mass="69802">MGSGIGLLQRVENLRVGKKLGLGFGLILMLVIAIAATVLLKFNDINQRADKVDFSIKMSNLLSEARVNRTLYQINYDPQYLEKNREKISAILEMVTGPGAQLQWDESIQADFNMLPERIKQYTAAQADFQRAVTAKNAIRDSWNLSESEAIAKALQQQLRVEDADPAIRLSLSEMIQKLISIRYDASNLLLVMDKKAEAEVLKSIDITLDNTKKLNALLLPEQQTTLAPLVTTLSGFKSRIVAYIPAYEQEAAYSKTLSAKAGEMNALVVKIAQNELGSTHKDIRDAEVLTGVIALAALVAGVIISLGITRQITLPLNNTLLIAKRIAEGDLTAAQPTVRSDELGMLMNAVAGMNDNLRNMIGEIRQGVREVSNAASEISSGNTDLSSRTEEQAAAVEQTAASMEQLSSTVKQNTDNAHQASKLATEASQTAQTGGKQVSDVVLTMQQISGSSKRIAEITSVINGIAFQTNILALNAAVEAARAGEQGRGFSVVASEVRSLAQRSAQAAKEIEGLIAESVERVNSGAKLVEKTGHTMQDIVKSVSDVRDIMSEIASASDEQSRGINQISLAIVEMDTTTQQNSALVEQSASAADTLEEQARALSRAVSVFRLTNGENSNKTGTLVPAAAKVTTFTPRQNDKDNWETF</sequence>
<keyword evidence="13" id="KW-1185">Reference proteome</keyword>
<dbReference type="PROSITE" id="PS50885">
    <property type="entry name" value="HAMP"/>
    <property type="match status" value="1"/>
</dbReference>
<evidence type="ECO:0000256" key="3">
    <source>
        <dbReference type="ARBA" id="ARBA00023224"/>
    </source>
</evidence>
<dbReference type="Pfam" id="PF00672">
    <property type="entry name" value="HAMP"/>
    <property type="match status" value="1"/>
</dbReference>
<dbReference type="CDD" id="cd11386">
    <property type="entry name" value="MCP_signal"/>
    <property type="match status" value="1"/>
</dbReference>
<protein>
    <submittedName>
        <fullName evidence="12">HAMP domain-containing protein</fullName>
    </submittedName>
</protein>
<name>A0A848MME1_9GAMM</name>
<dbReference type="FunFam" id="1.10.287.950:FF:000001">
    <property type="entry name" value="Methyl-accepting chemotaxis sensory transducer"/>
    <property type="match status" value="1"/>
</dbReference>
<feature type="compositionally biased region" description="Polar residues" evidence="6">
    <location>
        <begin position="374"/>
        <end position="387"/>
    </location>
</feature>
<dbReference type="InterPro" id="IPR051310">
    <property type="entry name" value="MCP_chemotaxis"/>
</dbReference>
<reference evidence="12 13" key="2">
    <citation type="submission" date="2020-06" db="EMBL/GenBank/DDBJ databases">
        <title>Polyphasic characterization of a Rahnella strain isolated from tree sap.</title>
        <authorList>
            <person name="Kim I.S."/>
        </authorList>
    </citation>
    <scope>NUCLEOTIDE SEQUENCE [LARGE SCALE GENOMIC DNA]</scope>
    <source>
        <strain evidence="12 13">SAP-1</strain>
    </source>
</reference>
<comment type="caution">
    <text evidence="12">The sequence shown here is derived from an EMBL/GenBank/DDBJ whole genome shotgun (WGS) entry which is preliminary data.</text>
</comment>
<evidence type="ECO:0000259" key="11">
    <source>
        <dbReference type="PROSITE" id="PS51753"/>
    </source>
</evidence>
<dbReference type="GO" id="GO:0004888">
    <property type="term" value="F:transmembrane signaling receptor activity"/>
    <property type="evidence" value="ECO:0007669"/>
    <property type="project" value="InterPro"/>
</dbReference>
<dbReference type="CDD" id="cd06225">
    <property type="entry name" value="HAMP"/>
    <property type="match status" value="1"/>
</dbReference>
<dbReference type="SMART" id="SM00304">
    <property type="entry name" value="HAMP"/>
    <property type="match status" value="1"/>
</dbReference>
<feature type="region of interest" description="Disordered" evidence="6">
    <location>
        <begin position="398"/>
        <end position="437"/>
    </location>
</feature>
<dbReference type="SUPFAM" id="SSF58104">
    <property type="entry name" value="Methyl-accepting chemotaxis protein (MCP) signaling domain"/>
    <property type="match status" value="1"/>
</dbReference>
<feature type="domain" description="Methyl-accepting transducer" evidence="8">
    <location>
        <begin position="368"/>
        <end position="597"/>
    </location>
</feature>